<evidence type="ECO:0000256" key="1">
    <source>
        <dbReference type="SAM" id="SignalP"/>
    </source>
</evidence>
<dbReference type="AlphaFoldDB" id="A0A238H047"/>
<evidence type="ECO:0000313" key="2">
    <source>
        <dbReference type="EMBL" id="SMF98586.1"/>
    </source>
</evidence>
<gene>
    <name evidence="2" type="ORF">BSIN_1865</name>
</gene>
<accession>A0A238H047</accession>
<dbReference type="RefSeq" id="WP_089339475.1">
    <property type="nucleotide sequence ID" value="NZ_FXAN01000032.1"/>
</dbReference>
<dbReference type="InterPro" id="IPR024446">
    <property type="entry name" value="PXPV"/>
</dbReference>
<proteinExistence type="predicted"/>
<dbReference type="Proteomes" id="UP000198460">
    <property type="component" value="Unassembled WGS sequence"/>
</dbReference>
<organism evidence="2 3">
    <name type="scientific">Burkholderia singularis</name>
    <dbReference type="NCBI Taxonomy" id="1503053"/>
    <lineage>
        <taxon>Bacteria</taxon>
        <taxon>Pseudomonadati</taxon>
        <taxon>Pseudomonadota</taxon>
        <taxon>Betaproteobacteria</taxon>
        <taxon>Burkholderiales</taxon>
        <taxon>Burkholderiaceae</taxon>
        <taxon>Burkholderia</taxon>
        <taxon>pseudomallei group</taxon>
    </lineage>
</organism>
<name>A0A238H047_9BURK</name>
<sequence>MKKMLTMTLLASVALGASAGAMAGVDLSIGLGLPAAPVYVAPQPVYVAPQPAVVAYPAYGGYWRGDEGDDDHERWEHYRKHWRKRHHHDDD</sequence>
<protein>
    <submittedName>
        <fullName evidence="2">Uncharacterized protein</fullName>
    </submittedName>
</protein>
<feature type="signal peptide" evidence="1">
    <location>
        <begin position="1"/>
        <end position="23"/>
    </location>
</feature>
<evidence type="ECO:0000313" key="3">
    <source>
        <dbReference type="Proteomes" id="UP000198460"/>
    </source>
</evidence>
<dbReference type="EMBL" id="FXAN01000032">
    <property type="protein sequence ID" value="SMF98586.1"/>
    <property type="molecule type" value="Genomic_DNA"/>
</dbReference>
<feature type="chain" id="PRO_5012263394" evidence="1">
    <location>
        <begin position="24"/>
        <end position="91"/>
    </location>
</feature>
<keyword evidence="1" id="KW-0732">Signal</keyword>
<reference evidence="2 3" key="1">
    <citation type="submission" date="2017-04" db="EMBL/GenBank/DDBJ databases">
        <authorList>
            <person name="Afonso C.L."/>
            <person name="Miller P.J."/>
            <person name="Scott M.A."/>
            <person name="Spackman E."/>
            <person name="Goraichik I."/>
            <person name="Dimitrov K.M."/>
            <person name="Suarez D.L."/>
            <person name="Swayne D.E."/>
        </authorList>
    </citation>
    <scope>NUCLEOTIDE SEQUENCE [LARGE SCALE GENOMIC DNA]</scope>
    <source>
        <strain evidence="2">LMG 28154</strain>
    </source>
</reference>
<dbReference type="Pfam" id="PF12778">
    <property type="entry name" value="PXPV"/>
    <property type="match status" value="1"/>
</dbReference>